<evidence type="ECO:0000313" key="8">
    <source>
        <dbReference type="EMBL" id="QQR36719.1"/>
    </source>
</evidence>
<name>A0ABX7C0B5_9HYPH</name>
<evidence type="ECO:0000256" key="4">
    <source>
        <dbReference type="SAM" id="MobiDB-lite"/>
    </source>
</evidence>
<evidence type="ECO:0000256" key="5">
    <source>
        <dbReference type="SAM" id="Phobius"/>
    </source>
</evidence>
<dbReference type="Gene3D" id="6.10.340.10">
    <property type="match status" value="1"/>
</dbReference>
<evidence type="ECO:0000313" key="9">
    <source>
        <dbReference type="Proteomes" id="UP000595460"/>
    </source>
</evidence>
<dbReference type="InterPro" id="IPR003660">
    <property type="entry name" value="HAMP_dom"/>
</dbReference>
<dbReference type="PROSITE" id="PS50885">
    <property type="entry name" value="HAMP"/>
    <property type="match status" value="2"/>
</dbReference>
<dbReference type="Gene3D" id="1.10.287.950">
    <property type="entry name" value="Methyl-accepting chemotaxis protein"/>
    <property type="match status" value="1"/>
</dbReference>
<keyword evidence="5" id="KW-0472">Membrane</keyword>
<keyword evidence="5" id="KW-0812">Transmembrane</keyword>
<evidence type="ECO:0000259" key="6">
    <source>
        <dbReference type="PROSITE" id="PS50111"/>
    </source>
</evidence>
<dbReference type="SMART" id="SM00304">
    <property type="entry name" value="HAMP"/>
    <property type="match status" value="2"/>
</dbReference>
<dbReference type="InterPro" id="IPR004089">
    <property type="entry name" value="MCPsignal_dom"/>
</dbReference>
<dbReference type="SUPFAM" id="SSF58104">
    <property type="entry name" value="Methyl-accepting chemotaxis protein (MCP) signaling domain"/>
    <property type="match status" value="1"/>
</dbReference>
<dbReference type="RefSeq" id="WP_201659111.1">
    <property type="nucleotide sequence ID" value="NZ_CP068047.1"/>
</dbReference>
<keyword evidence="1" id="KW-0488">Methylation</keyword>
<dbReference type="Pfam" id="PF18947">
    <property type="entry name" value="HAMP_2"/>
    <property type="match status" value="1"/>
</dbReference>
<dbReference type="SUPFAM" id="SSF158472">
    <property type="entry name" value="HAMP domain-like"/>
    <property type="match status" value="1"/>
</dbReference>
<keyword evidence="9" id="KW-1185">Reference proteome</keyword>
<evidence type="ECO:0000259" key="7">
    <source>
        <dbReference type="PROSITE" id="PS50885"/>
    </source>
</evidence>
<feature type="domain" description="HAMP" evidence="7">
    <location>
        <begin position="190"/>
        <end position="244"/>
    </location>
</feature>
<evidence type="ECO:0000256" key="2">
    <source>
        <dbReference type="ARBA" id="ARBA00029447"/>
    </source>
</evidence>
<reference evidence="8 9" key="1">
    <citation type="submission" date="2021-01" db="EMBL/GenBank/DDBJ databases">
        <title>Genome seq and assembly of Devosia sp. G19.</title>
        <authorList>
            <person name="Chhetri G."/>
        </authorList>
    </citation>
    <scope>NUCLEOTIDE SEQUENCE [LARGE SCALE GENOMIC DNA]</scope>
    <source>
        <strain evidence="8 9">G19</strain>
    </source>
</reference>
<dbReference type="Pfam" id="PF00672">
    <property type="entry name" value="HAMP"/>
    <property type="match status" value="1"/>
</dbReference>
<feature type="transmembrane region" description="Helical" evidence="5">
    <location>
        <begin position="166"/>
        <end position="188"/>
    </location>
</feature>
<feature type="domain" description="HAMP" evidence="7">
    <location>
        <begin position="273"/>
        <end position="315"/>
    </location>
</feature>
<keyword evidence="5" id="KW-1133">Transmembrane helix</keyword>
<dbReference type="PROSITE" id="PS50111">
    <property type="entry name" value="CHEMOTAXIS_TRANSDUC_2"/>
    <property type="match status" value="1"/>
</dbReference>
<dbReference type="InterPro" id="IPR051310">
    <property type="entry name" value="MCP_chemotaxis"/>
</dbReference>
<evidence type="ECO:0000256" key="3">
    <source>
        <dbReference type="PROSITE-ProRule" id="PRU00284"/>
    </source>
</evidence>
<sequence>MFKLTLTRKIVGLVLLALIAGASAISYVGIGQNAALLRSELERANTTVSTASTEQLAGGIRFGKADAVLTAYEGLKASLGNQFAAGASFDLQGKLIASTAEAEDNSAALAEVAARSLASGAVESSAQGAIAYVAVPARFGPDKAVVGTAAFAWDMTDSLARQSQTIVMAALAGVGVIAVLIAALSFFIRRSVTGPLLGLVRTASRIAEDPNAVDTVAGTARSDELGEMARAIAVFRDNGVKVGAMSADEAAQRARAQRERTAMMESLRAAFGQVVDAAVAGDFSRRVDANFPDEELNQLANSVNNLVTTVDNGLSETQRVLAALADTNLAVRMTGDYRGAFGALRDSTNQVGEQLTRIVGQLRHTSRSLKVATGEILAGANDLSQRTTRQAATIEETSAAVEQLADTVGQNATHAAEASSKADAVSRSAEDGSVVMAEATEAMTRITESSGKISSIIGLIDDIAFQTNLLALNASVEAARAGDAGKGFAVVAVEVRRLAQSAAGASAEIKQLIDRSVGEVAQGSRLVEQAAERLSGVREAVRENTALLEGIAQASRQQASAIEEVNIAVRQLDEMTQHNAALVEETNAAIEQTEAQASELDRIIDVFTLEESGASPASRRAA</sequence>
<dbReference type="PANTHER" id="PTHR43531">
    <property type="entry name" value="PROTEIN ICFG"/>
    <property type="match status" value="1"/>
</dbReference>
<dbReference type="Pfam" id="PF00015">
    <property type="entry name" value="MCPsignal"/>
    <property type="match status" value="1"/>
</dbReference>
<protein>
    <submittedName>
        <fullName evidence="8">HAMP domain-containing protein</fullName>
    </submittedName>
</protein>
<keyword evidence="3" id="KW-0807">Transducer</keyword>
<feature type="region of interest" description="Disordered" evidence="4">
    <location>
        <begin position="410"/>
        <end position="430"/>
    </location>
</feature>
<comment type="similarity">
    <text evidence="2">Belongs to the methyl-accepting chemotaxis (MCP) protein family.</text>
</comment>
<gene>
    <name evidence="8" type="ORF">JI749_03540</name>
</gene>
<organism evidence="8 9">
    <name type="scientific">Devosia oryziradicis</name>
    <dbReference type="NCBI Taxonomy" id="2801335"/>
    <lineage>
        <taxon>Bacteria</taxon>
        <taxon>Pseudomonadati</taxon>
        <taxon>Pseudomonadota</taxon>
        <taxon>Alphaproteobacteria</taxon>
        <taxon>Hyphomicrobiales</taxon>
        <taxon>Devosiaceae</taxon>
        <taxon>Devosia</taxon>
    </lineage>
</organism>
<accession>A0ABX7C0B5</accession>
<dbReference type="EMBL" id="CP068047">
    <property type="protein sequence ID" value="QQR36719.1"/>
    <property type="molecule type" value="Genomic_DNA"/>
</dbReference>
<dbReference type="SMART" id="SM00283">
    <property type="entry name" value="MA"/>
    <property type="match status" value="1"/>
</dbReference>
<dbReference type="Proteomes" id="UP000595460">
    <property type="component" value="Chromosome"/>
</dbReference>
<proteinExistence type="inferred from homology"/>
<feature type="domain" description="Methyl-accepting transducer" evidence="6">
    <location>
        <begin position="365"/>
        <end position="594"/>
    </location>
</feature>
<evidence type="ECO:0000256" key="1">
    <source>
        <dbReference type="ARBA" id="ARBA00022481"/>
    </source>
</evidence>
<dbReference type="PANTHER" id="PTHR43531:SF14">
    <property type="entry name" value="METHYL-ACCEPTING CHEMOTAXIS PROTEIN I-RELATED"/>
    <property type="match status" value="1"/>
</dbReference>
<dbReference type="CDD" id="cd11386">
    <property type="entry name" value="MCP_signal"/>
    <property type="match status" value="1"/>
</dbReference>